<dbReference type="EMBL" id="BPLR01009548">
    <property type="protein sequence ID" value="GIY32809.1"/>
    <property type="molecule type" value="Genomic_DNA"/>
</dbReference>
<accession>A0AAV4SFP0</accession>
<reference evidence="1 2" key="1">
    <citation type="submission" date="2021-06" db="EMBL/GenBank/DDBJ databases">
        <title>Caerostris extrusa draft genome.</title>
        <authorList>
            <person name="Kono N."/>
            <person name="Arakawa K."/>
        </authorList>
    </citation>
    <scope>NUCLEOTIDE SEQUENCE [LARGE SCALE GENOMIC DNA]</scope>
</reference>
<gene>
    <name evidence="1" type="ORF">CEXT_503411</name>
</gene>
<organism evidence="1 2">
    <name type="scientific">Caerostris extrusa</name>
    <name type="common">Bark spider</name>
    <name type="synonym">Caerostris bankana</name>
    <dbReference type="NCBI Taxonomy" id="172846"/>
    <lineage>
        <taxon>Eukaryota</taxon>
        <taxon>Metazoa</taxon>
        <taxon>Ecdysozoa</taxon>
        <taxon>Arthropoda</taxon>
        <taxon>Chelicerata</taxon>
        <taxon>Arachnida</taxon>
        <taxon>Araneae</taxon>
        <taxon>Araneomorphae</taxon>
        <taxon>Entelegynae</taxon>
        <taxon>Araneoidea</taxon>
        <taxon>Araneidae</taxon>
        <taxon>Caerostris</taxon>
    </lineage>
</organism>
<name>A0AAV4SFP0_CAEEX</name>
<evidence type="ECO:0000313" key="1">
    <source>
        <dbReference type="EMBL" id="GIY32809.1"/>
    </source>
</evidence>
<sequence>MECLGRIDHTSTWRMVNPVTGGRALLPNLAKIKTLIALPEGTREQMNSLLRPQLQPYRQKPSQLGTPCTSAGWANSSHFAPTLGSRHSRLYY</sequence>
<dbReference type="Proteomes" id="UP001054945">
    <property type="component" value="Unassembled WGS sequence"/>
</dbReference>
<comment type="caution">
    <text evidence="1">The sequence shown here is derived from an EMBL/GenBank/DDBJ whole genome shotgun (WGS) entry which is preliminary data.</text>
</comment>
<evidence type="ECO:0000313" key="2">
    <source>
        <dbReference type="Proteomes" id="UP001054945"/>
    </source>
</evidence>
<protein>
    <submittedName>
        <fullName evidence="1">Uncharacterized protein</fullName>
    </submittedName>
</protein>
<dbReference type="AlphaFoldDB" id="A0AAV4SFP0"/>
<keyword evidence="2" id="KW-1185">Reference proteome</keyword>
<proteinExistence type="predicted"/>